<dbReference type="PANTHER" id="PTHR12542">
    <property type="entry name" value="EXOCYST COMPLEX PROTEIN EXO70"/>
    <property type="match status" value="1"/>
</dbReference>
<dbReference type="Gene3D" id="1.20.1280.170">
    <property type="entry name" value="Exocyst complex component Exo70"/>
    <property type="match status" value="1"/>
</dbReference>
<dbReference type="InterPro" id="IPR016159">
    <property type="entry name" value="Cullin_repeat-like_dom_sf"/>
</dbReference>
<dbReference type="GO" id="GO:0000145">
    <property type="term" value="C:exocyst"/>
    <property type="evidence" value="ECO:0007669"/>
    <property type="project" value="InterPro"/>
</dbReference>
<keyword evidence="3 4" id="KW-0268">Exocytosis</keyword>
<dbReference type="SUPFAM" id="SSF74788">
    <property type="entry name" value="Cullin repeat-like"/>
    <property type="match status" value="1"/>
</dbReference>
<dbReference type="AlphaFoldDB" id="A0A6C1DW00"/>
<dbReference type="FunFam" id="1.20.1280.170:FF:000006">
    <property type="entry name" value="Exocyst complex component EXO70"/>
    <property type="match status" value="1"/>
</dbReference>
<evidence type="ECO:0000256" key="3">
    <source>
        <dbReference type="ARBA" id="ARBA00022483"/>
    </source>
</evidence>
<dbReference type="Gene3D" id="1.20.58.1150">
    <property type="match status" value="1"/>
</dbReference>
<evidence type="ECO:0000256" key="2">
    <source>
        <dbReference type="ARBA" id="ARBA00022448"/>
    </source>
</evidence>
<protein>
    <recommendedName>
        <fullName evidence="4">Exocyst complex protein EXO70</fullName>
    </recommendedName>
</protein>
<organism evidence="6 7">
    <name type="scientific">Saccharomyces pastorianus</name>
    <name type="common">Lager yeast</name>
    <name type="synonym">Saccharomyces cerevisiae x Saccharomyces eubayanus</name>
    <dbReference type="NCBI Taxonomy" id="27292"/>
    <lineage>
        <taxon>Eukaryota</taxon>
        <taxon>Fungi</taxon>
        <taxon>Dikarya</taxon>
        <taxon>Ascomycota</taxon>
        <taxon>Saccharomycotina</taxon>
        <taxon>Saccharomycetes</taxon>
        <taxon>Saccharomycetales</taxon>
        <taxon>Saccharomycetaceae</taxon>
        <taxon>Saccharomyces</taxon>
    </lineage>
</organism>
<dbReference type="Pfam" id="PF20669">
    <property type="entry name" value="Exo70_N"/>
    <property type="match status" value="1"/>
</dbReference>
<proteinExistence type="inferred from homology"/>
<dbReference type="PANTHER" id="PTHR12542:SF41">
    <property type="entry name" value="EXOCYST COMPLEX COMPONENT 7"/>
    <property type="match status" value="1"/>
</dbReference>
<dbReference type="GO" id="GO:0005935">
    <property type="term" value="C:cellular bud neck"/>
    <property type="evidence" value="ECO:0007669"/>
    <property type="project" value="UniProtKB-SubCell"/>
</dbReference>
<keyword evidence="4" id="KW-0653">Protein transport</keyword>
<dbReference type="GO" id="GO:0005546">
    <property type="term" value="F:phosphatidylinositol-4,5-bisphosphate binding"/>
    <property type="evidence" value="ECO:0007669"/>
    <property type="project" value="InterPro"/>
</dbReference>
<gene>
    <name evidence="6" type="primary">EXO70_1</name>
    <name evidence="6" type="ORF">GRS66_002704</name>
</gene>
<dbReference type="OrthoDB" id="1922221at2759"/>
<comment type="function">
    <text evidence="4">Involved in the secretory pathway as part of the exocyst complex which tethers secretory vesicles to the sites of exocytosis. Also plays a role in the assembly of the exocyst.</text>
</comment>
<evidence type="ECO:0000313" key="6">
    <source>
        <dbReference type="EMBL" id="QID80384.1"/>
    </source>
</evidence>
<name>A0A6C1DW00_SACPS</name>
<dbReference type="EMBL" id="CP048991">
    <property type="protein sequence ID" value="QID80384.1"/>
    <property type="molecule type" value="Genomic_DNA"/>
</dbReference>
<feature type="domain" description="Exocyst complex subunit Exo70 C-terminal" evidence="5">
    <location>
        <begin position="237"/>
        <end position="620"/>
    </location>
</feature>
<dbReference type="FunFam" id="1.20.1310.30:FF:000001">
    <property type="entry name" value="Exocyst complex component EXO70"/>
    <property type="match status" value="1"/>
</dbReference>
<sequence length="623" mass="71233">MPAEIDIDEADVLVLSQELQKTSKLTFEINKSLKKIAATSNQSSQLFTPILARNNVLTTLQRNIESTLNSVASVKDLANEASKYEIILQKGINQVGLKQYTQVVHKLDDMLEDIQSGQANREENSEFHGILTHLEQLIKRSEAQLRVYFISILNSIKPSDPQINITKKMPFPYYEDQQLGALSWILDYFHGNSEGSIIQDILVGERSKLILKCMAFLEPFAKEISTAKNAPYEKGSSGMNSYTEALLGFIANEKSLVDDLYSQYTESKPHVLSQILSPLISAYAKLFGANLKIVRSNLENFGFFSFELVESINDVKKSLRGKELQNYNLLQDCTQEVRQVTQSLFRDAIDRIIKKANSISTIPSNNGVTEATVDTMSRLRKFSEYKNGCLGAMDNITRENWLPSNYKEKEYTLQNEALNWEDHNVLLSCFISDCIDTLAVNLERKAQIALMPNQEPDVANPNSSKNKHKQRIGFFILMNLTLVEQIVEKSELNLMLAGEGHSRLERLKKRYISYMVSDWRDLTANLMDSVFIDSSGKKSKDKEQIKEKFRKFNEGFEDLVSKTKQYKLSDPSLKVTLKSEIISLVMPMYERFYSRYKDSFKNPRKHIKYTPDELTTVLNQLVR</sequence>
<dbReference type="Gene3D" id="1.10.357.60">
    <property type="match status" value="1"/>
</dbReference>
<reference evidence="6 7" key="1">
    <citation type="journal article" date="2019" name="BMC Genomics">
        <title>Chromosome level assembly and comparative genome analysis confirm lager-brewing yeasts originated from a single hybridization.</title>
        <authorList>
            <person name="Salazar A.N."/>
            <person name="Gorter de Vries A.R."/>
            <person name="van den Broek M."/>
            <person name="Brouwers N."/>
            <person name="de la Torre Cortes P."/>
            <person name="Kuijpers N.G.A."/>
            <person name="Daran J.G."/>
            <person name="Abeel T."/>
        </authorList>
    </citation>
    <scope>NUCLEOTIDE SEQUENCE [LARGE SCALE GENOMIC DNA]</scope>
    <source>
        <strain evidence="6 7">CBS 1483</strain>
    </source>
</reference>
<evidence type="ECO:0000256" key="1">
    <source>
        <dbReference type="ARBA" id="ARBA00006756"/>
    </source>
</evidence>
<dbReference type="InterPro" id="IPR004140">
    <property type="entry name" value="Exo70"/>
</dbReference>
<dbReference type="FunFam" id="1.10.357.60:FF:000001">
    <property type="entry name" value="Exocyst complex component EXO70"/>
    <property type="match status" value="1"/>
</dbReference>
<comment type="subcellular location">
    <subcellularLocation>
        <location evidence="4">Bud</location>
    </subcellularLocation>
    <subcellularLocation>
        <location evidence="4">Bud neck</location>
    </subcellularLocation>
</comment>
<evidence type="ECO:0000256" key="4">
    <source>
        <dbReference type="RuleBase" id="RU365026"/>
    </source>
</evidence>
<accession>A0A6C1DW00</accession>
<comment type="similarity">
    <text evidence="1 4">Belongs to the EXO70 family.</text>
</comment>
<dbReference type="Pfam" id="PF03081">
    <property type="entry name" value="Exo70_C"/>
    <property type="match status" value="1"/>
</dbReference>
<dbReference type="InterPro" id="IPR046364">
    <property type="entry name" value="Exo70_C"/>
</dbReference>
<dbReference type="FunFam" id="1.20.58.1150:FF:000001">
    <property type="entry name" value="Exocyst complex component EXO70"/>
    <property type="match status" value="1"/>
</dbReference>
<keyword evidence="7" id="KW-1185">Reference proteome</keyword>
<dbReference type="Gene3D" id="1.20.1310.30">
    <property type="match status" value="1"/>
</dbReference>
<evidence type="ECO:0000313" key="7">
    <source>
        <dbReference type="Proteomes" id="UP000501346"/>
    </source>
</evidence>
<dbReference type="GO" id="GO:0015031">
    <property type="term" value="P:protein transport"/>
    <property type="evidence" value="ECO:0007669"/>
    <property type="project" value="UniProtKB-KW"/>
</dbReference>
<dbReference type="GO" id="GO:0006887">
    <property type="term" value="P:exocytosis"/>
    <property type="evidence" value="ECO:0007669"/>
    <property type="project" value="UniProtKB-KW"/>
</dbReference>
<dbReference type="Proteomes" id="UP000501346">
    <property type="component" value="Chromosome ScX-SeX"/>
</dbReference>
<keyword evidence="2 4" id="KW-0813">Transport</keyword>
<evidence type="ECO:0000259" key="5">
    <source>
        <dbReference type="Pfam" id="PF03081"/>
    </source>
</evidence>